<accession>A0A150GLM8</accession>
<feature type="compositionally biased region" description="Basic and acidic residues" evidence="1">
    <location>
        <begin position="264"/>
        <end position="273"/>
    </location>
</feature>
<feature type="domain" description="DOT1" evidence="2">
    <location>
        <begin position="43"/>
        <end position="108"/>
    </location>
</feature>
<reference evidence="4" key="1">
    <citation type="journal article" date="2016" name="Nat. Commun.">
        <title>The Gonium pectorale genome demonstrates co-option of cell cycle regulation during the evolution of multicellularity.</title>
        <authorList>
            <person name="Hanschen E.R."/>
            <person name="Marriage T.N."/>
            <person name="Ferris P.J."/>
            <person name="Hamaji T."/>
            <person name="Toyoda A."/>
            <person name="Fujiyama A."/>
            <person name="Neme R."/>
            <person name="Noguchi H."/>
            <person name="Minakuchi Y."/>
            <person name="Suzuki M."/>
            <person name="Kawai-Toyooka H."/>
            <person name="Smith D.R."/>
            <person name="Sparks H."/>
            <person name="Anderson J."/>
            <person name="Bakaric R."/>
            <person name="Luria V."/>
            <person name="Karger A."/>
            <person name="Kirschner M.W."/>
            <person name="Durand P.M."/>
            <person name="Michod R.E."/>
            <person name="Nozaki H."/>
            <person name="Olson B.J."/>
        </authorList>
    </citation>
    <scope>NUCLEOTIDE SEQUENCE [LARGE SCALE GENOMIC DNA]</scope>
    <source>
        <strain evidence="4">NIES-2863</strain>
    </source>
</reference>
<comment type="caution">
    <text evidence="3">The sequence shown here is derived from an EMBL/GenBank/DDBJ whole genome shotgun (WGS) entry which is preliminary data.</text>
</comment>
<dbReference type="InterPro" id="IPR025789">
    <property type="entry name" value="DOT1_dom"/>
</dbReference>
<keyword evidence="4" id="KW-1185">Reference proteome</keyword>
<feature type="compositionally biased region" description="Low complexity" evidence="1">
    <location>
        <begin position="281"/>
        <end position="296"/>
    </location>
</feature>
<organism evidence="3 4">
    <name type="scientific">Gonium pectorale</name>
    <name type="common">Green alga</name>
    <dbReference type="NCBI Taxonomy" id="33097"/>
    <lineage>
        <taxon>Eukaryota</taxon>
        <taxon>Viridiplantae</taxon>
        <taxon>Chlorophyta</taxon>
        <taxon>core chlorophytes</taxon>
        <taxon>Chlorophyceae</taxon>
        <taxon>CS clade</taxon>
        <taxon>Chlamydomonadales</taxon>
        <taxon>Volvocaceae</taxon>
        <taxon>Gonium</taxon>
    </lineage>
</organism>
<dbReference type="SUPFAM" id="SSF53335">
    <property type="entry name" value="S-adenosyl-L-methionine-dependent methyltransferases"/>
    <property type="match status" value="1"/>
</dbReference>
<dbReference type="OrthoDB" id="443402at2759"/>
<dbReference type="EMBL" id="LSYV01000018">
    <property type="protein sequence ID" value="KXZ50220.1"/>
    <property type="molecule type" value="Genomic_DNA"/>
</dbReference>
<feature type="region of interest" description="Disordered" evidence="1">
    <location>
        <begin position="264"/>
        <end position="365"/>
    </location>
</feature>
<name>A0A150GLM8_GONPE</name>
<proteinExistence type="predicted"/>
<feature type="compositionally biased region" description="Low complexity" evidence="1">
    <location>
        <begin position="416"/>
        <end position="437"/>
    </location>
</feature>
<dbReference type="Proteomes" id="UP000075714">
    <property type="component" value="Unassembled WGS sequence"/>
</dbReference>
<dbReference type="InterPro" id="IPR029063">
    <property type="entry name" value="SAM-dependent_MTases_sf"/>
</dbReference>
<dbReference type="Pfam" id="PF08123">
    <property type="entry name" value="DOT1"/>
    <property type="match status" value="1"/>
</dbReference>
<evidence type="ECO:0000313" key="4">
    <source>
        <dbReference type="Proteomes" id="UP000075714"/>
    </source>
</evidence>
<dbReference type="GO" id="GO:0031151">
    <property type="term" value="F:histone H3K79 methyltransferase activity"/>
    <property type="evidence" value="ECO:0007669"/>
    <property type="project" value="InterPro"/>
</dbReference>
<dbReference type="AlphaFoldDB" id="A0A150GLM8"/>
<feature type="region of interest" description="Disordered" evidence="1">
    <location>
        <begin position="416"/>
        <end position="445"/>
    </location>
</feature>
<evidence type="ECO:0000259" key="2">
    <source>
        <dbReference type="Pfam" id="PF08123"/>
    </source>
</evidence>
<feature type="compositionally biased region" description="Basic and acidic residues" evidence="1">
    <location>
        <begin position="315"/>
        <end position="324"/>
    </location>
</feature>
<dbReference type="Gene3D" id="3.40.50.150">
    <property type="entry name" value="Vaccinia Virus protein VP39"/>
    <property type="match status" value="1"/>
</dbReference>
<protein>
    <recommendedName>
        <fullName evidence="2">DOT1 domain-containing protein</fullName>
    </recommendedName>
</protein>
<evidence type="ECO:0000256" key="1">
    <source>
        <dbReference type="SAM" id="MobiDB-lite"/>
    </source>
</evidence>
<evidence type="ECO:0000313" key="3">
    <source>
        <dbReference type="EMBL" id="KXZ50220.1"/>
    </source>
</evidence>
<sequence>MQSFEVRGWAHGMSWSSWRSNSDLDWSYPAQNKLGGGEGVEGLYGSITQQGMQKVLDCLQRNTGLDQRSVFIDIGAGLGRPMLHAMVAAGVTSAWGVELDRVKCNKAAAFCGHVMENLVAKGLMAPDVPVPPVRCAPVEEVSTLDPATHAYSFWEGVPTEGKLAFGELFASSRSLRAVAVVQRAMRGEEPAAVMRELGFGPVLLIASFPVKMSGSGRSFTAYVFSKIAPAAANFLASAAGAGTVAAASAAAPAAVLPAAVEPKHLDARQRQQEEGPEQDGPEQGAAPAAAAAAGPRRSGRPPSRPASGGITKVETPPKARKQADLDVEPAPSSPPKKACTGSPGSVARPAAPEPTTAVGVSGRGAAVARRIAAEAEKGAGAGGALTAAAPAPRPLAAKQVLLTSLPEYSRRTKQGAAVGKAVAGKPAAGASAPASAGTRSSQRLASKAQAAAVVPSAQLLEGH</sequence>
<gene>
    <name evidence="3" type="ORF">GPECTOR_17g857</name>
</gene>